<feature type="compositionally biased region" description="Low complexity" evidence="1">
    <location>
        <begin position="86"/>
        <end position="95"/>
    </location>
</feature>
<dbReference type="GO" id="GO:0009535">
    <property type="term" value="C:chloroplast thylakoid membrane"/>
    <property type="evidence" value="ECO:0007669"/>
    <property type="project" value="InterPro"/>
</dbReference>
<proteinExistence type="evidence at transcript level"/>
<dbReference type="GO" id="GO:0009773">
    <property type="term" value="P:photosynthetic electron transport in photosystem I"/>
    <property type="evidence" value="ECO:0007669"/>
    <property type="project" value="InterPro"/>
</dbReference>
<organism evidence="3">
    <name type="scientific">Goodyera fumata</name>
    <dbReference type="NCBI Taxonomy" id="1390594"/>
    <lineage>
        <taxon>Eukaryota</taxon>
        <taxon>Viridiplantae</taxon>
        <taxon>Streptophyta</taxon>
        <taxon>Embryophyta</taxon>
        <taxon>Tracheophyta</taxon>
        <taxon>Spermatophyta</taxon>
        <taxon>Magnoliopsida</taxon>
        <taxon>Liliopsida</taxon>
        <taxon>Asparagales</taxon>
        <taxon>Orchidaceae</taxon>
        <taxon>Orchidoideae</taxon>
        <taxon>Cranichideae</taxon>
        <taxon>Goodyerinae</taxon>
        <taxon>Goodyera</taxon>
    </lineage>
</organism>
<protein>
    <submittedName>
        <fullName evidence="3">Chlororespiratory reduction 3</fullName>
    </submittedName>
</protein>
<feature type="transmembrane region" description="Helical" evidence="2">
    <location>
        <begin position="137"/>
        <end position="162"/>
    </location>
</feature>
<name>A0A0F7GZF8_9ASPA</name>
<dbReference type="PANTHER" id="PTHR36340:SF1">
    <property type="entry name" value="NAD(P)H DEHYDROGENASE SUBUNIT CRR3, CHLOROPLASTIC-RELATED"/>
    <property type="match status" value="1"/>
</dbReference>
<dbReference type="EMBL" id="KM585262">
    <property type="protein sequence ID" value="AKG63362.1"/>
    <property type="molecule type" value="mRNA"/>
</dbReference>
<evidence type="ECO:0000256" key="1">
    <source>
        <dbReference type="SAM" id="MobiDB-lite"/>
    </source>
</evidence>
<keyword evidence="2" id="KW-0472">Membrane</keyword>
<gene>
    <name evidence="3" type="primary">CRR3</name>
</gene>
<evidence type="ECO:0000313" key="3">
    <source>
        <dbReference type="EMBL" id="AKG63362.1"/>
    </source>
</evidence>
<dbReference type="PANTHER" id="PTHR36340">
    <property type="entry name" value="NAD(P)H DEHYDROGENASE SUBUNIT CRR3, CHLOROPLASTIC-RELATED"/>
    <property type="match status" value="1"/>
</dbReference>
<reference evidence="3" key="1">
    <citation type="journal article" date="2015" name="BMC Plant Biol.">
        <title>NDH expression marks major transitions in plant evolution and reveals coordinate intracellular gene loss.</title>
        <authorList>
            <person name="Ruhlman T.A."/>
            <person name="Chang W.J."/>
            <person name="Chen J.J."/>
            <person name="Huang Y.T."/>
            <person name="Chan M.T."/>
            <person name="Zhang J."/>
            <person name="Liao D.C."/>
            <person name="Blazier J.C."/>
            <person name="Jin X."/>
            <person name="Shih M.C."/>
            <person name="Jansen R.K."/>
            <person name="Lin C.S."/>
        </authorList>
    </citation>
    <scope>NUCLEOTIDE SEQUENCE</scope>
</reference>
<keyword evidence="2" id="KW-0812">Transmembrane</keyword>
<sequence>MGWVLTARGLSSSQFRPHLPAGNQISGRRRTGLVPYALASPSGDTSPGKVKGSGRQRRRPTAADVRLAIGVDEHPQMDGGIPSSPPASSSTSSSSSRLMDFLATTPIGQPESLAERTLRQFGEWLAERTEGKAGDALLNLMVLCLSVLPVWILLLLFASGIIKLPFSLPAIEDLIL</sequence>
<keyword evidence="2" id="KW-1133">Transmembrane helix</keyword>
<feature type="region of interest" description="Disordered" evidence="1">
    <location>
        <begin position="36"/>
        <end position="95"/>
    </location>
</feature>
<dbReference type="GO" id="GO:0010598">
    <property type="term" value="C:NAD(P)H dehydrogenase complex (plastoquinone)"/>
    <property type="evidence" value="ECO:0007669"/>
    <property type="project" value="InterPro"/>
</dbReference>
<evidence type="ECO:0000256" key="2">
    <source>
        <dbReference type="SAM" id="Phobius"/>
    </source>
</evidence>
<dbReference type="InterPro" id="IPR038931">
    <property type="entry name" value="CRR3"/>
</dbReference>
<accession>A0A0F7GZF8</accession>
<dbReference type="AlphaFoldDB" id="A0A0F7GZF8"/>